<dbReference type="PANTHER" id="PTHR11049">
    <property type="entry name" value="ACYL COENZYME A THIOESTER HYDROLASE"/>
    <property type="match status" value="1"/>
</dbReference>
<dbReference type="PROSITE" id="PS51770">
    <property type="entry name" value="HOTDOG_ACOT"/>
    <property type="match status" value="2"/>
</dbReference>
<dbReference type="GO" id="GO:0006637">
    <property type="term" value="P:acyl-CoA metabolic process"/>
    <property type="evidence" value="ECO:0007669"/>
    <property type="project" value="TreeGrafter"/>
</dbReference>
<dbReference type="InterPro" id="IPR040170">
    <property type="entry name" value="Cytosol_ACT"/>
</dbReference>
<dbReference type="Proteomes" id="UP000024332">
    <property type="component" value="Unassembled WGS sequence"/>
</dbReference>
<accession>A0A031LKL8</accession>
<gene>
    <name evidence="3" type="ORF">CM19_11605</name>
</gene>
<proteinExistence type="predicted"/>
<organism evidence="3 4">
    <name type="scientific">Candidatus Acidianus copahuensis</name>
    <dbReference type="NCBI Taxonomy" id="1160895"/>
    <lineage>
        <taxon>Archaea</taxon>
        <taxon>Thermoproteota</taxon>
        <taxon>Thermoprotei</taxon>
        <taxon>Sulfolobales</taxon>
        <taxon>Sulfolobaceae</taxon>
        <taxon>Acidianus</taxon>
    </lineage>
</organism>
<evidence type="ECO:0000313" key="4">
    <source>
        <dbReference type="Proteomes" id="UP000024332"/>
    </source>
</evidence>
<feature type="domain" description="HotDog ACOT-type" evidence="2">
    <location>
        <begin position="155"/>
        <end position="275"/>
    </location>
</feature>
<dbReference type="InterPro" id="IPR029069">
    <property type="entry name" value="HotDog_dom_sf"/>
</dbReference>
<dbReference type="GO" id="GO:0052816">
    <property type="term" value="F:long-chain fatty acyl-CoA hydrolase activity"/>
    <property type="evidence" value="ECO:0007669"/>
    <property type="project" value="TreeGrafter"/>
</dbReference>
<dbReference type="PANTHER" id="PTHR11049:SF16">
    <property type="entry name" value="PROTEIN VDLD"/>
    <property type="match status" value="1"/>
</dbReference>
<keyword evidence="1 3" id="KW-0378">Hydrolase</keyword>
<dbReference type="Pfam" id="PF03061">
    <property type="entry name" value="4HBT"/>
    <property type="match status" value="2"/>
</dbReference>
<dbReference type="GO" id="GO:0005829">
    <property type="term" value="C:cytosol"/>
    <property type="evidence" value="ECO:0007669"/>
    <property type="project" value="TreeGrafter"/>
</dbReference>
<dbReference type="AlphaFoldDB" id="A0A031LKL8"/>
<dbReference type="SUPFAM" id="SSF54637">
    <property type="entry name" value="Thioesterase/thiol ester dehydrase-isomerase"/>
    <property type="match status" value="2"/>
</dbReference>
<evidence type="ECO:0000256" key="1">
    <source>
        <dbReference type="ARBA" id="ARBA00022801"/>
    </source>
</evidence>
<sequence length="307" mass="34836">MRISETKVVIHNIVHYQQCNFLGRLHGGDMLKLFVDAGMISSMKVARGKVVLAELDNVVFKKGINLGDIIRVEAEVDYVGKSSLEVQMMAFRGEELMVSATGVYVKVDEYQRPVEVQEKVKPIDESEVRRYEEAVKRRERRVRDVPSDIDETEGLRFRETNTVYVSPELTYDGERMSAGRLLKFMDDLAGSLGLEFIGYSGHSPTSDATVTVAVSEMGFYSPVRLGDIIQITSGIVYVGKTSIGTLANVFRYNPEDRTTKKVTKAYMVFVRIGPDGKPKEMPTYSPSTDVEKELWEEFIRRREYKSR</sequence>
<reference evidence="3 4" key="1">
    <citation type="submission" date="2014-03" db="EMBL/GenBank/DDBJ databases">
        <title>Draft genome sequence of the novel thermoacidophilic archaea Acidianus copahuensis ALE1 strain, isolated from Copahue volcanic area in Neuquen Argentina.</title>
        <authorList>
            <person name="Urbieta M.S."/>
            <person name="Rascovan N."/>
            <person name="Castro C."/>
            <person name="Revale S."/>
            <person name="Giaveno M.A."/>
            <person name="Vazquez M.P."/>
            <person name="Donati E.R."/>
        </authorList>
    </citation>
    <scope>NUCLEOTIDE SEQUENCE [LARGE SCALE GENOMIC DNA]</scope>
    <source>
        <strain evidence="3 4">ALE1</strain>
    </source>
</reference>
<dbReference type="InterPro" id="IPR006683">
    <property type="entry name" value="Thioestr_dom"/>
</dbReference>
<feature type="domain" description="HotDog ACOT-type" evidence="2">
    <location>
        <begin position="4"/>
        <end position="110"/>
    </location>
</feature>
<evidence type="ECO:0000259" key="2">
    <source>
        <dbReference type="PROSITE" id="PS51770"/>
    </source>
</evidence>
<evidence type="ECO:0000313" key="3">
    <source>
        <dbReference type="EMBL" id="EZQ02101.1"/>
    </source>
</evidence>
<name>A0A031LKL8_9CREN</name>
<protein>
    <submittedName>
        <fullName evidence="3">Acyl-CoA thioester hydrolase</fullName>
    </submittedName>
</protein>
<dbReference type="InterPro" id="IPR033120">
    <property type="entry name" value="HOTDOG_ACOT"/>
</dbReference>
<dbReference type="CDD" id="cd03442">
    <property type="entry name" value="BFIT_BACH"/>
    <property type="match status" value="2"/>
</dbReference>
<keyword evidence="4" id="KW-1185">Reference proteome</keyword>
<dbReference type="EMBL" id="JFZT01000057">
    <property type="protein sequence ID" value="EZQ02101.1"/>
    <property type="molecule type" value="Genomic_DNA"/>
</dbReference>
<comment type="caution">
    <text evidence="3">The sequence shown here is derived from an EMBL/GenBank/DDBJ whole genome shotgun (WGS) entry which is preliminary data.</text>
</comment>
<dbReference type="Gene3D" id="3.10.129.10">
    <property type="entry name" value="Hotdog Thioesterase"/>
    <property type="match status" value="2"/>
</dbReference>
<dbReference type="STRING" id="1160895.CM19_11605"/>